<keyword evidence="1" id="KW-1133">Transmembrane helix</keyword>
<evidence type="ECO:0000313" key="2">
    <source>
        <dbReference type="EMBL" id="AEP28415.1"/>
    </source>
</evidence>
<dbReference type="Proteomes" id="UP000009282">
    <property type="component" value="Chromosome"/>
</dbReference>
<keyword evidence="1" id="KW-0472">Membrane</keyword>
<name>G4QF71_GLANF</name>
<dbReference type="KEGG" id="gni:GNIT_0261"/>
<keyword evidence="1" id="KW-0812">Transmembrane</keyword>
<gene>
    <name evidence="2" type="ordered locus">GNIT_0261</name>
</gene>
<dbReference type="RefSeq" id="WP_014107294.1">
    <property type="nucleotide sequence ID" value="NC_016041.1"/>
</dbReference>
<protein>
    <submittedName>
        <fullName evidence="2">Uncharacterized protein</fullName>
    </submittedName>
</protein>
<dbReference type="AlphaFoldDB" id="G4QF71"/>
<proteinExistence type="predicted"/>
<keyword evidence="3" id="KW-1185">Reference proteome</keyword>
<accession>G4QF71</accession>
<dbReference type="STRING" id="1085623.GNIT_0261"/>
<evidence type="ECO:0000256" key="1">
    <source>
        <dbReference type="SAM" id="Phobius"/>
    </source>
</evidence>
<dbReference type="EMBL" id="CP003060">
    <property type="protein sequence ID" value="AEP28415.1"/>
    <property type="molecule type" value="Genomic_DNA"/>
</dbReference>
<sequence>MTDKIVNKQMTLKEKVFPYWRTKFISYFDIDNNTIKVDISTLNARESVFVDNVLVSKKRNWGQNSIHSFSIDNKNYDIVVDIKSSFKGPIDVSLKSDGHVIDGDHWVFPSVLPGLVVGFLFALIGFSCSAIVFNALL</sequence>
<organism evidence="2 3">
    <name type="scientific">Glaciecola nitratireducens (strain JCM 12485 / KCTC 12276 / FR1064)</name>
    <dbReference type="NCBI Taxonomy" id="1085623"/>
    <lineage>
        <taxon>Bacteria</taxon>
        <taxon>Pseudomonadati</taxon>
        <taxon>Pseudomonadota</taxon>
        <taxon>Gammaproteobacteria</taxon>
        <taxon>Alteromonadales</taxon>
        <taxon>Alteromonadaceae</taxon>
        <taxon>Brumicola</taxon>
    </lineage>
</organism>
<dbReference type="HOGENOM" id="CLU_2025790_0_0_6"/>
<evidence type="ECO:0000313" key="3">
    <source>
        <dbReference type="Proteomes" id="UP000009282"/>
    </source>
</evidence>
<feature type="transmembrane region" description="Helical" evidence="1">
    <location>
        <begin position="115"/>
        <end position="136"/>
    </location>
</feature>
<reference evidence="2 3" key="1">
    <citation type="journal article" date="2011" name="J. Bacteriol.">
        <title>Complete genome sequence of seawater bacterium Glaciecola nitratireducens FR1064T.</title>
        <authorList>
            <person name="Bian F."/>
            <person name="Qin Q.L."/>
            <person name="Xie B.B."/>
            <person name="Shu Y.L."/>
            <person name="Zhang X.Y."/>
            <person name="Yu Y."/>
            <person name="Chen B."/>
            <person name="Chen X.L."/>
            <person name="Zhou B.C."/>
            <person name="Zhang Y.Z."/>
        </authorList>
    </citation>
    <scope>NUCLEOTIDE SEQUENCE [LARGE SCALE GENOMIC DNA]</scope>
    <source>
        <strain evidence="3">JCM 12485 / KCTC 12276 / FR1064</strain>
    </source>
</reference>